<feature type="domain" description="RCK N-terminal" evidence="15">
    <location>
        <begin position="396"/>
        <end position="532"/>
    </location>
</feature>
<feature type="region of interest" description="Disordered" evidence="13">
    <location>
        <begin position="25"/>
        <end position="52"/>
    </location>
</feature>
<dbReference type="GO" id="GO:0005228">
    <property type="term" value="F:intracellular sodium-activated potassium channel activity"/>
    <property type="evidence" value="ECO:0007669"/>
    <property type="project" value="TreeGrafter"/>
</dbReference>
<dbReference type="KEGG" id="alim:106528760"/>
<evidence type="ECO:0000256" key="5">
    <source>
        <dbReference type="ARBA" id="ARBA00022692"/>
    </source>
</evidence>
<evidence type="ECO:0000256" key="4">
    <source>
        <dbReference type="ARBA" id="ARBA00022538"/>
    </source>
</evidence>
<reference evidence="17" key="1">
    <citation type="submission" date="2025-08" db="UniProtKB">
        <authorList>
            <consortium name="RefSeq"/>
        </authorList>
    </citation>
    <scope>IDENTIFICATION</scope>
</reference>
<evidence type="ECO:0000256" key="1">
    <source>
        <dbReference type="ARBA" id="ARBA00004651"/>
    </source>
</evidence>
<feature type="compositionally biased region" description="Basic and acidic residues" evidence="13">
    <location>
        <begin position="1093"/>
        <end position="1108"/>
    </location>
</feature>
<dbReference type="InterPro" id="IPR036291">
    <property type="entry name" value="NAD(P)-bd_dom_sf"/>
</dbReference>
<keyword evidence="5 14" id="KW-0812">Transmembrane</keyword>
<dbReference type="InterPro" id="IPR003929">
    <property type="entry name" value="K_chnl_BK_asu"/>
</dbReference>
<evidence type="ECO:0000256" key="8">
    <source>
        <dbReference type="ARBA" id="ARBA00022989"/>
    </source>
</evidence>
<evidence type="ECO:0000256" key="7">
    <source>
        <dbReference type="ARBA" id="ARBA00022958"/>
    </source>
</evidence>
<dbReference type="InterPro" id="IPR047871">
    <property type="entry name" value="K_chnl_Slo-like"/>
</dbReference>
<dbReference type="InterPro" id="IPR013099">
    <property type="entry name" value="K_chnl_dom"/>
</dbReference>
<dbReference type="FunFam" id="3.40.50.720:FF:000011">
    <property type="entry name" value="Potassium channel subfamily T member 1"/>
    <property type="match status" value="1"/>
</dbReference>
<dbReference type="CTD" id="563670"/>
<dbReference type="AlphaFoldDB" id="A0A2I4CHL4"/>
<dbReference type="InParanoid" id="A0A2I4CHL4"/>
<feature type="transmembrane region" description="Helical" evidence="14">
    <location>
        <begin position="296"/>
        <end position="317"/>
    </location>
</feature>
<evidence type="ECO:0000313" key="16">
    <source>
        <dbReference type="Proteomes" id="UP000192220"/>
    </source>
</evidence>
<feature type="region of interest" description="Disordered" evidence="13">
    <location>
        <begin position="1074"/>
        <end position="1149"/>
    </location>
</feature>
<dbReference type="GO" id="GO:0005886">
    <property type="term" value="C:plasma membrane"/>
    <property type="evidence" value="ECO:0007669"/>
    <property type="project" value="UniProtKB-SubCell"/>
</dbReference>
<evidence type="ECO:0000256" key="6">
    <source>
        <dbReference type="ARBA" id="ARBA00022826"/>
    </source>
</evidence>
<feature type="transmembrane region" description="Helical" evidence="14">
    <location>
        <begin position="202"/>
        <end position="223"/>
    </location>
</feature>
<dbReference type="Gene3D" id="1.10.287.70">
    <property type="match status" value="1"/>
</dbReference>
<protein>
    <submittedName>
        <fullName evidence="17">Potassium channel subfamily T member 1</fullName>
    </submittedName>
</protein>
<dbReference type="STRING" id="52670.A0A2I4CHL4"/>
<proteinExistence type="predicted"/>
<name>A0A2I4CHL4_AUSLI</name>
<keyword evidence="16" id="KW-1185">Reference proteome</keyword>
<keyword evidence="2" id="KW-0813">Transport</keyword>
<dbReference type="OrthoDB" id="257992at2759"/>
<organism evidence="16 17">
    <name type="scientific">Austrofundulus limnaeus</name>
    <name type="common">Annual killifish</name>
    <dbReference type="NCBI Taxonomy" id="52670"/>
    <lineage>
        <taxon>Eukaryota</taxon>
        <taxon>Metazoa</taxon>
        <taxon>Chordata</taxon>
        <taxon>Craniata</taxon>
        <taxon>Vertebrata</taxon>
        <taxon>Euteleostomi</taxon>
        <taxon>Actinopterygii</taxon>
        <taxon>Neopterygii</taxon>
        <taxon>Teleostei</taxon>
        <taxon>Neoteleostei</taxon>
        <taxon>Acanthomorphata</taxon>
        <taxon>Ovalentaria</taxon>
        <taxon>Atherinomorphae</taxon>
        <taxon>Cyprinodontiformes</taxon>
        <taxon>Rivulidae</taxon>
        <taxon>Austrofundulus</taxon>
    </lineage>
</organism>
<keyword evidence="11 17" id="KW-0407">Ion channel</keyword>
<keyword evidence="6" id="KW-0631">Potassium channel</keyword>
<keyword evidence="9" id="KW-0406">Ion transport</keyword>
<dbReference type="PROSITE" id="PS51201">
    <property type="entry name" value="RCK_N"/>
    <property type="match status" value="2"/>
</dbReference>
<dbReference type="InterPro" id="IPR003148">
    <property type="entry name" value="RCK_N"/>
</dbReference>
<evidence type="ECO:0000256" key="9">
    <source>
        <dbReference type="ARBA" id="ARBA00023065"/>
    </source>
</evidence>
<keyword evidence="4" id="KW-0633">Potassium transport</keyword>
<evidence type="ECO:0000256" key="12">
    <source>
        <dbReference type="ARBA" id="ARBA00034430"/>
    </source>
</evidence>
<dbReference type="Pfam" id="PF07885">
    <property type="entry name" value="Ion_trans_2"/>
    <property type="match status" value="1"/>
</dbReference>
<evidence type="ECO:0000256" key="10">
    <source>
        <dbReference type="ARBA" id="ARBA00023136"/>
    </source>
</evidence>
<accession>A0A2I4CHL4</accession>
<dbReference type="RefSeq" id="XP_013879468.1">
    <property type="nucleotide sequence ID" value="XM_014024014.1"/>
</dbReference>
<dbReference type="SUPFAM" id="SSF51735">
    <property type="entry name" value="NAD(P)-binding Rossmann-fold domains"/>
    <property type="match status" value="1"/>
</dbReference>
<evidence type="ECO:0000256" key="3">
    <source>
        <dbReference type="ARBA" id="ARBA00022475"/>
    </source>
</evidence>
<evidence type="ECO:0000256" key="14">
    <source>
        <dbReference type="SAM" id="Phobius"/>
    </source>
</evidence>
<dbReference type="SUPFAM" id="SSF81324">
    <property type="entry name" value="Voltage-gated potassium channels"/>
    <property type="match status" value="1"/>
</dbReference>
<feature type="compositionally biased region" description="Basic and acidic residues" evidence="13">
    <location>
        <begin position="708"/>
        <end position="717"/>
    </location>
</feature>
<keyword evidence="8 14" id="KW-1133">Transmembrane helix</keyword>
<comment type="catalytic activity">
    <reaction evidence="12">
        <text>K(+)(in) = K(+)(out)</text>
        <dbReference type="Rhea" id="RHEA:29463"/>
        <dbReference type="ChEBI" id="CHEBI:29103"/>
    </reaction>
</comment>
<feature type="transmembrane region" description="Helical" evidence="14">
    <location>
        <begin position="323"/>
        <end position="342"/>
    </location>
</feature>
<feature type="compositionally biased region" description="Polar residues" evidence="13">
    <location>
        <begin position="1248"/>
        <end position="1262"/>
    </location>
</feature>
<sequence>MYRLSKPSRCLRRWDLKQEVQLPEVIMSPPRRSSSSHSDRPSSETVQKNNSSNSGVILDISSLKMADVDSEVPPLPPRYRFRDLLLGDQTFQNEDRYQEEYSMDSTNAQVQVEFYVNENTFKERLKLFFIKNQRSSLRIRLFNFALKVLTCVLYIVRVSLDGPTEGNSNPCGIRRNNSSLNTTESEINWTRIFWVTRCESVWAVQVTVALISFLETMLITYLSYKGNIWEQIFQVSFILEMINTVPFIVTIFWCPLRNIFVPVFLNCWLAKGALENMINDFHRAIQRTHSAMFNQVFILICTLLCLVFTGACGIQHLERAGSNLSLFDSFYFCIVTFSTVGYGDVTPKIWPSQLLVVILICVALVVLPLQFEELAYLWMESQKLGGNYSRHRAQTEKHVVLCVSSLKIDLLMDFLNEFYAHPRLQDYYVVILCPTEIDIQVRRILQIPLWSQRVIYLQGSALKDQDLMRAKMDDAEACFILSSRNEVDRTAADHQTILRAWAAKDFAPNCPLYVQILKPENKFHVKFADHVVCEEEFKYAMLALNCVCPATSTLVTLLVHTSRGQEGQLSPEQWQKMYGRCSGNEVYHIRLCDSKFFGEYDGKSFTYASFHAHKKYGVCLIGVKSEDNKSILLNPGPRHIMAANDTCYYINITKEENSAFIFKEEEKHSKGLPVTGLYDAPSRLPVHSIIASMVDQATSFGTVAIDLQHSDPPEESGKLTLPTENGAGSRRPSIAPVLEIADSSAILPCDLLSDQSEDETNQSDEEGSVGSDFVKGYPPNSPYIGSSPTLCHLLPQKAPFCCLRLDKGCTHNSFEDAKAYGFKNKLIIVSAETAGNGLYNFIVPLRAYYRPRKELNPIVLLLDYPPDNHFLEAICCFPMVYFMAGTIDNLDNLLQCGIIYADNLVVVDKESTMSAEEDYMADAKTIVNVQTMFRLFPSLSIITELTHPSNMRFMQFRAKDCYSLALSKLEKIERDKGSNLAFMFRLPFAAGRVFSISMLDTLLYQSFVKDYMIAITRLLLGLDTTPGSGYLCVMKITEEDLWIRTYGRLFQKFCSSSAEIPIGIYRTESHMFTASEKKDSNSQSQASINADQGEEHRDHRESWKEKTAHRNSTTSDQSEHPLLRKKSMQWARRLSRKSNKPTSKAERISQQRLNLYRRSERQELSELVKNRMKHLGLPTVGYEDVSNLTASDVMNRVNLGYLQDEMNDHQNTLSYVLINPPPDTMLELNDIVYIIRSDPLAHMPEDSQMGQARNTRNQQDFGTETKDETHL</sequence>
<dbReference type="FunFam" id="3.40.50.720:FF:000034">
    <property type="entry name" value="Potassium channel subfamily T member 1"/>
    <property type="match status" value="1"/>
</dbReference>
<evidence type="ECO:0000313" key="17">
    <source>
        <dbReference type="RefSeq" id="XP_013879468.1"/>
    </source>
</evidence>
<feature type="region of interest" description="Disordered" evidence="13">
    <location>
        <begin position="1243"/>
        <end position="1271"/>
    </location>
</feature>
<comment type="subcellular location">
    <subcellularLocation>
        <location evidence="1">Cell membrane</location>
        <topology evidence="1">Multi-pass membrane protein</topology>
    </subcellularLocation>
</comment>
<keyword evidence="10 14" id="KW-0472">Membrane</keyword>
<dbReference type="FunFam" id="1.10.287.70:FF:000069">
    <property type="entry name" value="Potassium sodium-activated channel subfamily T member 1"/>
    <property type="match status" value="1"/>
</dbReference>
<dbReference type="Gene3D" id="3.40.50.720">
    <property type="entry name" value="NAD(P)-binding Rossmann-like Domain"/>
    <property type="match status" value="2"/>
</dbReference>
<gene>
    <name evidence="17" type="primary">kcnt1b</name>
</gene>
<evidence type="ECO:0000256" key="13">
    <source>
        <dbReference type="SAM" id="MobiDB-lite"/>
    </source>
</evidence>
<dbReference type="GO" id="GO:0015271">
    <property type="term" value="F:outward rectifier potassium channel activity"/>
    <property type="evidence" value="ECO:0007669"/>
    <property type="project" value="TreeGrafter"/>
</dbReference>
<feature type="compositionally biased region" description="Polar residues" evidence="13">
    <location>
        <begin position="1081"/>
        <end position="1090"/>
    </location>
</feature>
<evidence type="ECO:0000256" key="11">
    <source>
        <dbReference type="ARBA" id="ARBA00023303"/>
    </source>
</evidence>
<evidence type="ECO:0000256" key="2">
    <source>
        <dbReference type="ARBA" id="ARBA00022448"/>
    </source>
</evidence>
<feature type="transmembrane region" description="Helical" evidence="14">
    <location>
        <begin position="235"/>
        <end position="253"/>
    </location>
</feature>
<dbReference type="Proteomes" id="UP000192220">
    <property type="component" value="Unplaced"/>
</dbReference>
<dbReference type="PANTHER" id="PTHR10027">
    <property type="entry name" value="CALCIUM-ACTIVATED POTASSIUM CHANNEL ALPHA CHAIN"/>
    <property type="match status" value="1"/>
</dbReference>
<feature type="domain" description="RCK N-terminal" evidence="15">
    <location>
        <begin position="824"/>
        <end position="964"/>
    </location>
</feature>
<feature type="compositionally biased region" description="Basic residues" evidence="13">
    <location>
        <begin position="1123"/>
        <end position="1139"/>
    </location>
</feature>
<keyword evidence="7" id="KW-0630">Potassium</keyword>
<dbReference type="Pfam" id="PF03493">
    <property type="entry name" value="BK_channel_a"/>
    <property type="match status" value="1"/>
</dbReference>
<dbReference type="Pfam" id="PF22614">
    <property type="entry name" value="Slo-like_RCK"/>
    <property type="match status" value="2"/>
</dbReference>
<feature type="transmembrane region" description="Helical" evidence="14">
    <location>
        <begin position="354"/>
        <end position="371"/>
    </location>
</feature>
<keyword evidence="3" id="KW-1003">Cell membrane</keyword>
<feature type="region of interest" description="Disordered" evidence="13">
    <location>
        <begin position="707"/>
        <end position="731"/>
    </location>
</feature>
<dbReference type="PANTHER" id="PTHR10027:SF14">
    <property type="entry name" value="POTASSIUM CHANNEL SUBFAMILY T MEMBER 1"/>
    <property type="match status" value="1"/>
</dbReference>
<evidence type="ECO:0000259" key="15">
    <source>
        <dbReference type="PROSITE" id="PS51201"/>
    </source>
</evidence>